<dbReference type="SMART" id="SM00448">
    <property type="entry name" value="REC"/>
    <property type="match status" value="1"/>
</dbReference>
<proteinExistence type="predicted"/>
<dbReference type="EMBL" id="AZHX01001295">
    <property type="protein sequence ID" value="ETX04129.1"/>
    <property type="molecule type" value="Genomic_DNA"/>
</dbReference>
<gene>
    <name evidence="7" type="ORF">ETSY2_30565</name>
</gene>
<dbReference type="PANTHER" id="PTHR43547">
    <property type="entry name" value="TWO-COMPONENT HISTIDINE KINASE"/>
    <property type="match status" value="1"/>
</dbReference>
<feature type="domain" description="Histidine kinase" evidence="5">
    <location>
        <begin position="1"/>
        <end position="197"/>
    </location>
</feature>
<dbReference type="EC" id="2.7.13.3" evidence="2"/>
<reference evidence="7 8" key="1">
    <citation type="journal article" date="2014" name="Nature">
        <title>An environmental bacterial taxon with a large and distinct metabolic repertoire.</title>
        <authorList>
            <person name="Wilson M.C."/>
            <person name="Mori T."/>
            <person name="Ruckert C."/>
            <person name="Uria A.R."/>
            <person name="Helf M.J."/>
            <person name="Takada K."/>
            <person name="Gernert C."/>
            <person name="Steffens U.A."/>
            <person name="Heycke N."/>
            <person name="Schmitt S."/>
            <person name="Rinke C."/>
            <person name="Helfrich E.J."/>
            <person name="Brachmann A.O."/>
            <person name="Gurgui C."/>
            <person name="Wakimoto T."/>
            <person name="Kracht M."/>
            <person name="Crusemann M."/>
            <person name="Hentschel U."/>
            <person name="Abe I."/>
            <person name="Matsunaga S."/>
            <person name="Kalinowski J."/>
            <person name="Takeyama H."/>
            <person name="Piel J."/>
        </authorList>
    </citation>
    <scope>NUCLEOTIDE SEQUENCE [LARGE SCALE GENOMIC DNA]</scope>
    <source>
        <strain evidence="8">TSY2</strain>
    </source>
</reference>
<feature type="domain" description="Response regulatory" evidence="6">
    <location>
        <begin position="216"/>
        <end position="332"/>
    </location>
</feature>
<dbReference type="InterPro" id="IPR001789">
    <property type="entry name" value="Sig_transdc_resp-reg_receiver"/>
</dbReference>
<dbReference type="PROSITE" id="PS50109">
    <property type="entry name" value="HIS_KIN"/>
    <property type="match status" value="1"/>
</dbReference>
<dbReference type="Proteomes" id="UP000019140">
    <property type="component" value="Unassembled WGS sequence"/>
</dbReference>
<dbReference type="Pfam" id="PF00072">
    <property type="entry name" value="Response_reg"/>
    <property type="match status" value="1"/>
</dbReference>
<evidence type="ECO:0000256" key="4">
    <source>
        <dbReference type="PROSITE-ProRule" id="PRU00169"/>
    </source>
</evidence>
<name>W4M1A8_9BACT</name>
<dbReference type="Gene3D" id="3.30.565.10">
    <property type="entry name" value="Histidine kinase-like ATPase, C-terminal domain"/>
    <property type="match status" value="1"/>
</dbReference>
<comment type="catalytic activity">
    <reaction evidence="1">
        <text>ATP + protein L-histidine = ADP + protein N-phospho-L-histidine.</text>
        <dbReference type="EC" id="2.7.13.3"/>
    </reaction>
</comment>
<dbReference type="InterPro" id="IPR011006">
    <property type="entry name" value="CheY-like_superfamily"/>
</dbReference>
<dbReference type="PATRIC" id="fig|1429439.4.peg.5185"/>
<feature type="non-terminal residue" evidence="7">
    <location>
        <position position="1"/>
    </location>
</feature>
<dbReference type="SMART" id="SM00387">
    <property type="entry name" value="HATPase_c"/>
    <property type="match status" value="1"/>
</dbReference>
<dbReference type="GO" id="GO:0000155">
    <property type="term" value="F:phosphorelay sensor kinase activity"/>
    <property type="evidence" value="ECO:0007669"/>
    <property type="project" value="TreeGrafter"/>
</dbReference>
<dbReference type="SUPFAM" id="SSF52172">
    <property type="entry name" value="CheY-like"/>
    <property type="match status" value="1"/>
</dbReference>
<keyword evidence="8" id="KW-1185">Reference proteome</keyword>
<dbReference type="SUPFAM" id="SSF55874">
    <property type="entry name" value="ATPase domain of HSP90 chaperone/DNA topoisomerase II/histidine kinase"/>
    <property type="match status" value="1"/>
</dbReference>
<evidence type="ECO:0000256" key="3">
    <source>
        <dbReference type="ARBA" id="ARBA00022553"/>
    </source>
</evidence>
<organism evidence="7 8">
    <name type="scientific">Candidatus Entotheonella gemina</name>
    <dbReference type="NCBI Taxonomy" id="1429439"/>
    <lineage>
        <taxon>Bacteria</taxon>
        <taxon>Pseudomonadati</taxon>
        <taxon>Nitrospinota/Tectimicrobiota group</taxon>
        <taxon>Candidatus Tectimicrobiota</taxon>
        <taxon>Candidatus Entotheonellia</taxon>
        <taxon>Candidatus Entotheonellales</taxon>
        <taxon>Candidatus Entotheonellaceae</taxon>
        <taxon>Candidatus Entotheonella</taxon>
    </lineage>
</organism>
<evidence type="ECO:0000256" key="1">
    <source>
        <dbReference type="ARBA" id="ARBA00000085"/>
    </source>
</evidence>
<dbReference type="Gene3D" id="3.40.50.2300">
    <property type="match status" value="1"/>
</dbReference>
<dbReference type="InterPro" id="IPR004358">
    <property type="entry name" value="Sig_transdc_His_kin-like_C"/>
</dbReference>
<dbReference type="HOGENOM" id="CLU_805369_0_0_7"/>
<dbReference type="InterPro" id="IPR003594">
    <property type="entry name" value="HATPase_dom"/>
</dbReference>
<dbReference type="CDD" id="cd00156">
    <property type="entry name" value="REC"/>
    <property type="match status" value="1"/>
</dbReference>
<feature type="modified residue" description="4-aspartylphosphate" evidence="4">
    <location>
        <position position="267"/>
    </location>
</feature>
<dbReference type="PRINTS" id="PR00344">
    <property type="entry name" value="BCTRLSENSOR"/>
</dbReference>
<dbReference type="InterPro" id="IPR005467">
    <property type="entry name" value="His_kinase_dom"/>
</dbReference>
<dbReference type="PANTHER" id="PTHR43547:SF2">
    <property type="entry name" value="HYBRID SIGNAL TRANSDUCTION HISTIDINE KINASE C"/>
    <property type="match status" value="1"/>
</dbReference>
<evidence type="ECO:0000256" key="2">
    <source>
        <dbReference type="ARBA" id="ARBA00012438"/>
    </source>
</evidence>
<evidence type="ECO:0000313" key="7">
    <source>
        <dbReference type="EMBL" id="ETX04129.1"/>
    </source>
</evidence>
<dbReference type="PROSITE" id="PS50110">
    <property type="entry name" value="RESPONSE_REGULATORY"/>
    <property type="match status" value="1"/>
</dbReference>
<evidence type="ECO:0000259" key="6">
    <source>
        <dbReference type="PROSITE" id="PS50110"/>
    </source>
</evidence>
<dbReference type="InterPro" id="IPR036890">
    <property type="entry name" value="HATPase_C_sf"/>
</dbReference>
<accession>W4M1A8</accession>
<dbReference type="Pfam" id="PF02518">
    <property type="entry name" value="HATPase_c"/>
    <property type="match status" value="1"/>
</dbReference>
<sequence length="344" mass="37355">MLPNQYLQSVLTAGHRAKELVQQILTFSRKSHPKRQPVSLPALVQEALSLIRASVPTTIAIESYIDSEAGEVLADPTHLHQILMNLCTNAEHAMRQTGGTLEVCLTRVEVHGAEPVNPTLPPGSYVRLTVRDTGGGIPPEVLEHIFEPFFTTKEVGEGTGMGLAIVHGIVTSYGGAVSVESLPGSGSTFIIDLPRLAQPHKPSPVPRESSPQGRARVLFVDDEAPLVHLGQEALCSMGYEVVAVTDSTEALNLFRATPAWFDLVVTDQTMPGMTGTQLTQELRRIRDDIPIVLCTGFSHLVDADRARALGINAFCMKPVNMRDLARKIDDLLGYYAGRGRRPEA</sequence>
<dbReference type="AlphaFoldDB" id="W4M1A8"/>
<evidence type="ECO:0000259" key="5">
    <source>
        <dbReference type="PROSITE" id="PS50109"/>
    </source>
</evidence>
<evidence type="ECO:0000313" key="8">
    <source>
        <dbReference type="Proteomes" id="UP000019140"/>
    </source>
</evidence>
<comment type="caution">
    <text evidence="7">The sequence shown here is derived from an EMBL/GenBank/DDBJ whole genome shotgun (WGS) entry which is preliminary data.</text>
</comment>
<protein>
    <recommendedName>
        <fullName evidence="2">histidine kinase</fullName>
        <ecNumber evidence="2">2.7.13.3</ecNumber>
    </recommendedName>
</protein>
<keyword evidence="3 4" id="KW-0597">Phosphoprotein</keyword>